<organism evidence="1 2">
    <name type="scientific">Aspergillus carbonarius (strain ITEM 5010)</name>
    <dbReference type="NCBI Taxonomy" id="602072"/>
    <lineage>
        <taxon>Eukaryota</taxon>
        <taxon>Fungi</taxon>
        <taxon>Dikarya</taxon>
        <taxon>Ascomycota</taxon>
        <taxon>Pezizomycotina</taxon>
        <taxon>Eurotiomycetes</taxon>
        <taxon>Eurotiomycetidae</taxon>
        <taxon>Eurotiales</taxon>
        <taxon>Aspergillaceae</taxon>
        <taxon>Aspergillus</taxon>
        <taxon>Aspergillus subgen. Circumdati</taxon>
    </lineage>
</organism>
<evidence type="ECO:0000313" key="2">
    <source>
        <dbReference type="Proteomes" id="UP000188318"/>
    </source>
</evidence>
<evidence type="ECO:0000313" key="1">
    <source>
        <dbReference type="EMBL" id="OOF90926.1"/>
    </source>
</evidence>
<dbReference type="OrthoDB" id="3014581at2759"/>
<protein>
    <submittedName>
        <fullName evidence="1">Uncharacterized protein</fullName>
    </submittedName>
</protein>
<sequence>MSASIARIQLEELCEEAVNRLPFNRLNYDIVLALDAQFQEYLRSLPVFFQLDAASIRQSQAICEKDCILHGNVLSSTSVPTRDCAGYTAAFTRKAPCKLVEKPGPLVSVNLCRLWLAMEHVLRADIMLASDVSLYPTAPDATTPQDGVWAACRLLEQSTPHEVVTGESSSVPSPRPPAIDVSQSVTEAEEEMSWNQLWSEFVQAAPQLDLQEWTTLLDEIDGTLGTERLGSLVGL</sequence>
<name>A0A1R3R8X6_ASPC5</name>
<dbReference type="STRING" id="602072.A0A1R3R8X6"/>
<gene>
    <name evidence="1" type="ORF">ASPCADRAFT_10065</name>
</gene>
<dbReference type="Proteomes" id="UP000188318">
    <property type="component" value="Unassembled WGS sequence"/>
</dbReference>
<keyword evidence="2" id="KW-1185">Reference proteome</keyword>
<accession>A0A1R3R8X6</accession>
<proteinExistence type="predicted"/>
<dbReference type="AlphaFoldDB" id="A0A1R3R8X6"/>
<dbReference type="EMBL" id="KV907513">
    <property type="protein sequence ID" value="OOF90926.1"/>
    <property type="molecule type" value="Genomic_DNA"/>
</dbReference>
<reference evidence="2" key="1">
    <citation type="journal article" date="2017" name="Genome Biol.">
        <title>Comparative genomics reveals high biological diversity and specific adaptations in the industrially and medically important fungal genus Aspergillus.</title>
        <authorList>
            <person name="de Vries R.P."/>
            <person name="Riley R."/>
            <person name="Wiebenga A."/>
            <person name="Aguilar-Osorio G."/>
            <person name="Amillis S."/>
            <person name="Uchima C.A."/>
            <person name="Anderluh G."/>
            <person name="Asadollahi M."/>
            <person name="Askin M."/>
            <person name="Barry K."/>
            <person name="Battaglia E."/>
            <person name="Bayram O."/>
            <person name="Benocci T."/>
            <person name="Braus-Stromeyer S.A."/>
            <person name="Caldana C."/>
            <person name="Canovas D."/>
            <person name="Cerqueira G.C."/>
            <person name="Chen F."/>
            <person name="Chen W."/>
            <person name="Choi C."/>
            <person name="Clum A."/>
            <person name="Dos Santos R.A."/>
            <person name="Damasio A.R."/>
            <person name="Diallinas G."/>
            <person name="Emri T."/>
            <person name="Fekete E."/>
            <person name="Flipphi M."/>
            <person name="Freyberg S."/>
            <person name="Gallo A."/>
            <person name="Gournas C."/>
            <person name="Habgood R."/>
            <person name="Hainaut M."/>
            <person name="Harispe M.L."/>
            <person name="Henrissat B."/>
            <person name="Hilden K.S."/>
            <person name="Hope R."/>
            <person name="Hossain A."/>
            <person name="Karabika E."/>
            <person name="Karaffa L."/>
            <person name="Karanyi Z."/>
            <person name="Krasevec N."/>
            <person name="Kuo A."/>
            <person name="Kusch H."/>
            <person name="LaButti K."/>
            <person name="Lagendijk E.L."/>
            <person name="Lapidus A."/>
            <person name="Levasseur A."/>
            <person name="Lindquist E."/>
            <person name="Lipzen A."/>
            <person name="Logrieco A.F."/>
            <person name="MacCabe A."/>
            <person name="Maekelae M.R."/>
            <person name="Malavazi I."/>
            <person name="Melin P."/>
            <person name="Meyer V."/>
            <person name="Mielnichuk N."/>
            <person name="Miskei M."/>
            <person name="Molnar A.P."/>
            <person name="Mule G."/>
            <person name="Ngan C.Y."/>
            <person name="Orejas M."/>
            <person name="Orosz E."/>
            <person name="Ouedraogo J.P."/>
            <person name="Overkamp K.M."/>
            <person name="Park H.-S."/>
            <person name="Perrone G."/>
            <person name="Piumi F."/>
            <person name="Punt P.J."/>
            <person name="Ram A.F."/>
            <person name="Ramon A."/>
            <person name="Rauscher S."/>
            <person name="Record E."/>
            <person name="Riano-Pachon D.M."/>
            <person name="Robert V."/>
            <person name="Roehrig J."/>
            <person name="Ruller R."/>
            <person name="Salamov A."/>
            <person name="Salih N.S."/>
            <person name="Samson R.A."/>
            <person name="Sandor E."/>
            <person name="Sanguinetti M."/>
            <person name="Schuetze T."/>
            <person name="Sepcic K."/>
            <person name="Shelest E."/>
            <person name="Sherlock G."/>
            <person name="Sophianopoulou V."/>
            <person name="Squina F.M."/>
            <person name="Sun H."/>
            <person name="Susca A."/>
            <person name="Todd R.B."/>
            <person name="Tsang A."/>
            <person name="Unkles S.E."/>
            <person name="van de Wiele N."/>
            <person name="van Rossen-Uffink D."/>
            <person name="Oliveira J.V."/>
            <person name="Vesth T.C."/>
            <person name="Visser J."/>
            <person name="Yu J.-H."/>
            <person name="Zhou M."/>
            <person name="Andersen M.R."/>
            <person name="Archer D.B."/>
            <person name="Baker S.E."/>
            <person name="Benoit I."/>
            <person name="Brakhage A.A."/>
            <person name="Braus G.H."/>
            <person name="Fischer R."/>
            <person name="Frisvad J.C."/>
            <person name="Goldman G.H."/>
            <person name="Houbraken J."/>
            <person name="Oakley B."/>
            <person name="Pocsi I."/>
            <person name="Scazzocchio C."/>
            <person name="Seiboth B."/>
            <person name="vanKuyk P.A."/>
            <person name="Wortman J."/>
            <person name="Dyer P.S."/>
            <person name="Grigoriev I.V."/>
        </authorList>
    </citation>
    <scope>NUCLEOTIDE SEQUENCE [LARGE SCALE GENOMIC DNA]</scope>
    <source>
        <strain evidence="2">ITEM 5010</strain>
    </source>
</reference>
<dbReference type="VEuPathDB" id="FungiDB:ASPCADRAFT_10065"/>
<dbReference type="OMA" id="IEICHIL"/>